<evidence type="ECO:0000256" key="1">
    <source>
        <dbReference type="SAM" id="MobiDB-lite"/>
    </source>
</evidence>
<accession>A0A5B7H503</accession>
<evidence type="ECO:0000313" key="3">
    <source>
        <dbReference type="Proteomes" id="UP000324222"/>
    </source>
</evidence>
<proteinExistence type="predicted"/>
<gene>
    <name evidence="2" type="ORF">E2C01_059129</name>
</gene>
<feature type="region of interest" description="Disordered" evidence="1">
    <location>
        <begin position="48"/>
        <end position="69"/>
    </location>
</feature>
<dbReference type="Proteomes" id="UP000324222">
    <property type="component" value="Unassembled WGS sequence"/>
</dbReference>
<feature type="region of interest" description="Disordered" evidence="1">
    <location>
        <begin position="1"/>
        <end position="26"/>
    </location>
</feature>
<organism evidence="2 3">
    <name type="scientific">Portunus trituberculatus</name>
    <name type="common">Swimming crab</name>
    <name type="synonym">Neptunus trituberculatus</name>
    <dbReference type="NCBI Taxonomy" id="210409"/>
    <lineage>
        <taxon>Eukaryota</taxon>
        <taxon>Metazoa</taxon>
        <taxon>Ecdysozoa</taxon>
        <taxon>Arthropoda</taxon>
        <taxon>Crustacea</taxon>
        <taxon>Multicrustacea</taxon>
        <taxon>Malacostraca</taxon>
        <taxon>Eumalacostraca</taxon>
        <taxon>Eucarida</taxon>
        <taxon>Decapoda</taxon>
        <taxon>Pleocyemata</taxon>
        <taxon>Brachyura</taxon>
        <taxon>Eubrachyura</taxon>
        <taxon>Portunoidea</taxon>
        <taxon>Portunidae</taxon>
        <taxon>Portuninae</taxon>
        <taxon>Portunus</taxon>
    </lineage>
</organism>
<protein>
    <submittedName>
        <fullName evidence="2">Uncharacterized protein</fullName>
    </submittedName>
</protein>
<reference evidence="2 3" key="1">
    <citation type="submission" date="2019-05" db="EMBL/GenBank/DDBJ databases">
        <title>Another draft genome of Portunus trituberculatus and its Hox gene families provides insights of decapod evolution.</title>
        <authorList>
            <person name="Jeong J.-H."/>
            <person name="Song I."/>
            <person name="Kim S."/>
            <person name="Choi T."/>
            <person name="Kim D."/>
            <person name="Ryu S."/>
            <person name="Kim W."/>
        </authorList>
    </citation>
    <scope>NUCLEOTIDE SEQUENCE [LARGE SCALE GENOMIC DNA]</scope>
    <source>
        <tissue evidence="2">Muscle</tissue>
    </source>
</reference>
<sequence length="69" mass="7465">MRRGSAVERQRSWRLDGQTKDKEIKNKIKTAHSATAKICYYLRSDGGPDSSGCEISKALPPSTRGGAAA</sequence>
<keyword evidence="3" id="KW-1185">Reference proteome</keyword>
<evidence type="ECO:0000313" key="2">
    <source>
        <dbReference type="EMBL" id="MPC65006.1"/>
    </source>
</evidence>
<comment type="caution">
    <text evidence="2">The sequence shown here is derived from an EMBL/GenBank/DDBJ whole genome shotgun (WGS) entry which is preliminary data.</text>
</comment>
<name>A0A5B7H503_PORTR</name>
<dbReference type="AlphaFoldDB" id="A0A5B7H503"/>
<dbReference type="EMBL" id="VSRR010022811">
    <property type="protein sequence ID" value="MPC65006.1"/>
    <property type="molecule type" value="Genomic_DNA"/>
</dbReference>